<dbReference type="InterPro" id="IPR000568">
    <property type="entry name" value="ATP_synth_F0_asu"/>
</dbReference>
<dbReference type="FunFam" id="1.20.120.220:FF:000003">
    <property type="entry name" value="ATP synthase subunit a"/>
    <property type="match status" value="1"/>
</dbReference>
<dbReference type="NCBIfam" id="TIGR01131">
    <property type="entry name" value="ATP_synt_6_or_A"/>
    <property type="match status" value="1"/>
</dbReference>
<dbReference type="Pfam" id="PF00119">
    <property type="entry name" value="ATP-synt_A"/>
    <property type="match status" value="1"/>
</dbReference>
<dbReference type="PANTHER" id="PTHR11410:SF0">
    <property type="entry name" value="ATP SYNTHASE SUBUNIT A"/>
    <property type="match status" value="1"/>
</dbReference>
<accession>A0A096Y6V4</accession>
<evidence type="ECO:0000256" key="11">
    <source>
        <dbReference type="RuleBase" id="RU004450"/>
    </source>
</evidence>
<keyword evidence="13" id="KW-0496">Mitochondrion</keyword>
<evidence type="ECO:0000313" key="13">
    <source>
        <dbReference type="EMBL" id="AIM52066.1"/>
    </source>
</evidence>
<keyword evidence="9 12" id="KW-0472">Membrane</keyword>
<reference evidence="13" key="2">
    <citation type="submission" date="2014-05" db="EMBL/GenBank/DDBJ databases">
        <authorList>
            <person name="Jackson C.J."/>
            <person name="Reyes-Prieto A."/>
        </authorList>
    </citation>
    <scope>NUCLEOTIDE SEQUENCE</scope>
    <source>
        <strain evidence="13">SAG 4.97</strain>
    </source>
</reference>
<protein>
    <recommendedName>
        <fullName evidence="11">ATP synthase subunit a</fullName>
    </recommendedName>
</protein>
<dbReference type="Gene3D" id="1.20.120.220">
    <property type="entry name" value="ATP synthase, F0 complex, subunit A"/>
    <property type="match status" value="1"/>
</dbReference>
<evidence type="ECO:0000256" key="8">
    <source>
        <dbReference type="ARBA" id="ARBA00023065"/>
    </source>
</evidence>
<dbReference type="AlphaFoldDB" id="A0A096Y6V4"/>
<dbReference type="InterPro" id="IPR035908">
    <property type="entry name" value="F0_ATP_A_sf"/>
</dbReference>
<dbReference type="GeneID" id="20832962"/>
<dbReference type="GO" id="GO:0046933">
    <property type="term" value="F:proton-transporting ATP synthase activity, rotational mechanism"/>
    <property type="evidence" value="ECO:0007669"/>
    <property type="project" value="TreeGrafter"/>
</dbReference>
<dbReference type="SUPFAM" id="SSF81336">
    <property type="entry name" value="F1F0 ATP synthase subunit A"/>
    <property type="match status" value="1"/>
</dbReference>
<dbReference type="InterPro" id="IPR023011">
    <property type="entry name" value="ATP_synth_F0_asu_AS"/>
</dbReference>
<evidence type="ECO:0000256" key="6">
    <source>
        <dbReference type="ARBA" id="ARBA00022781"/>
    </source>
</evidence>
<dbReference type="GO" id="GO:0045259">
    <property type="term" value="C:proton-transporting ATP synthase complex"/>
    <property type="evidence" value="ECO:0007669"/>
    <property type="project" value="UniProtKB-KW"/>
</dbReference>
<dbReference type="CDD" id="cd00310">
    <property type="entry name" value="ATP-synt_Fo_a_6"/>
    <property type="match status" value="1"/>
</dbReference>
<feature type="transmembrane region" description="Helical" evidence="12">
    <location>
        <begin position="170"/>
        <end position="191"/>
    </location>
</feature>
<evidence type="ECO:0000256" key="2">
    <source>
        <dbReference type="ARBA" id="ARBA00006810"/>
    </source>
</evidence>
<evidence type="ECO:0000256" key="9">
    <source>
        <dbReference type="ARBA" id="ARBA00023136"/>
    </source>
</evidence>
<evidence type="ECO:0000256" key="4">
    <source>
        <dbReference type="ARBA" id="ARBA00022547"/>
    </source>
</evidence>
<dbReference type="InterPro" id="IPR045083">
    <property type="entry name" value="ATP_synth_F0_asu_bact/mt"/>
</dbReference>
<feature type="transmembrane region" description="Helical" evidence="12">
    <location>
        <begin position="119"/>
        <end position="138"/>
    </location>
</feature>
<name>A0A096Y6V4_9EUKA</name>
<evidence type="ECO:0000256" key="12">
    <source>
        <dbReference type="SAM" id="Phobius"/>
    </source>
</evidence>
<dbReference type="PANTHER" id="PTHR11410">
    <property type="entry name" value="ATP SYNTHASE SUBUNIT A"/>
    <property type="match status" value="1"/>
</dbReference>
<comment type="similarity">
    <text evidence="2">Belongs to the ATPase A chain family.</text>
</comment>
<keyword evidence="4" id="KW-0138">CF(0)</keyword>
<proteinExistence type="inferred from homology"/>
<organism evidence="13">
    <name type="scientific">Cyanoptyche gloeocystis</name>
    <dbReference type="NCBI Taxonomy" id="77922"/>
    <lineage>
        <taxon>Eukaryota</taxon>
        <taxon>Glaucocystophyceae</taxon>
        <taxon>Glaucocystophyceae incertae sedis</taxon>
        <taxon>Cyanoptyche</taxon>
    </lineage>
</organism>
<dbReference type="HAMAP" id="MF_01393">
    <property type="entry name" value="ATP_synth_a_bact"/>
    <property type="match status" value="1"/>
</dbReference>
<evidence type="ECO:0000256" key="3">
    <source>
        <dbReference type="ARBA" id="ARBA00022448"/>
    </source>
</evidence>
<feature type="transmembrane region" description="Helical" evidence="12">
    <location>
        <begin position="89"/>
        <end position="113"/>
    </location>
</feature>
<keyword evidence="10" id="KW-0066">ATP synthesis</keyword>
<evidence type="ECO:0000256" key="7">
    <source>
        <dbReference type="ARBA" id="ARBA00022989"/>
    </source>
</evidence>
<feature type="transmembrane region" description="Helical" evidence="12">
    <location>
        <begin position="203"/>
        <end position="226"/>
    </location>
</feature>
<dbReference type="RefSeq" id="YP_009092480.1">
    <property type="nucleotide sequence ID" value="NC_025294.1"/>
</dbReference>
<dbReference type="EMBL" id="KJ867411">
    <property type="protein sequence ID" value="AIM52066.1"/>
    <property type="molecule type" value="Genomic_DNA"/>
</dbReference>
<sequence length="253" mass="28812">MLNFYNNSPLEQFKIKKVFNLGTPFFDISITNSAIFIFLAVGFVLTLFVVSLYKSYIIPQKWQSIAELCYEFIYNNFVMEIIGKRGDNLFPLILTLFFFIFSCNLIGMVPYTFTPTSHIIITFSLSMTFFLGFTLNGIRLHGFKFFNLFIPHGAPLVLVPFLIVFEIISYVVRVFSLAIRLFANLTAGHSLTKILAGFAWQMLLYGGTVTLLSIIPIAIIFAVVILELGVAFLQAYVFTVLTCIYIKDTIYLH</sequence>
<dbReference type="PRINTS" id="PR00123">
    <property type="entry name" value="ATPASEA"/>
</dbReference>
<evidence type="ECO:0000256" key="10">
    <source>
        <dbReference type="ARBA" id="ARBA00023310"/>
    </source>
</evidence>
<dbReference type="PROSITE" id="PS00449">
    <property type="entry name" value="ATPASE_A"/>
    <property type="match status" value="1"/>
</dbReference>
<keyword evidence="3" id="KW-0813">Transport</keyword>
<keyword evidence="8" id="KW-0406">Ion transport</keyword>
<keyword evidence="7 12" id="KW-1133">Transmembrane helix</keyword>
<feature type="transmembrane region" description="Helical" evidence="12">
    <location>
        <begin position="232"/>
        <end position="252"/>
    </location>
</feature>
<dbReference type="NCBIfam" id="NF004482">
    <property type="entry name" value="PRK05815.2-4"/>
    <property type="match status" value="1"/>
</dbReference>
<feature type="transmembrane region" description="Helical" evidence="12">
    <location>
        <begin position="145"/>
        <end position="164"/>
    </location>
</feature>
<gene>
    <name evidence="13" type="primary">atp6</name>
</gene>
<feature type="transmembrane region" description="Helical" evidence="12">
    <location>
        <begin position="34"/>
        <end position="53"/>
    </location>
</feature>
<geneLocation type="mitochondrion" evidence="13"/>
<evidence type="ECO:0000256" key="5">
    <source>
        <dbReference type="ARBA" id="ARBA00022692"/>
    </source>
</evidence>
<comment type="subcellular location">
    <subcellularLocation>
        <location evidence="1 11">Mitochondrion inner membrane</location>
        <topology evidence="1 11">Multi-pass membrane protein</topology>
    </subcellularLocation>
</comment>
<keyword evidence="5 12" id="KW-0812">Transmembrane</keyword>
<reference evidence="13" key="1">
    <citation type="journal article" date="2014" name="Genome Biol. Evol.">
        <title>The mitochondrial genomes of the glaucophytes Gloeochaete wittrockiana and Cyanoptyche gloeocystis: multilocus phylogenetics suggests a monophyletic archaeplastida.</title>
        <authorList>
            <person name="Jackson C."/>
            <person name="Reyes-Prieto A."/>
        </authorList>
    </citation>
    <scope>NUCLEOTIDE SEQUENCE</scope>
    <source>
        <strain evidence="13">SAG 4.97</strain>
    </source>
</reference>
<dbReference type="GO" id="GO:0005743">
    <property type="term" value="C:mitochondrial inner membrane"/>
    <property type="evidence" value="ECO:0007669"/>
    <property type="project" value="UniProtKB-SubCell"/>
</dbReference>
<keyword evidence="6" id="KW-0375">Hydrogen ion transport</keyword>
<evidence type="ECO:0000256" key="1">
    <source>
        <dbReference type="ARBA" id="ARBA00004448"/>
    </source>
</evidence>